<dbReference type="Gene3D" id="3.10.100.10">
    <property type="entry name" value="Mannose-Binding Protein A, subunit A"/>
    <property type="match status" value="1"/>
</dbReference>
<sequence length="149" mass="16890">MQDEDGYITLNPKPRKPAPRPVNADSSSWWRVTALLLLVLSVGMLVGLVVLGIVSITQQNRLHTENKQMSESLQRLAKNFCQALIRQLEQKQKGNYEHDCSPCESRWRYHGDSCYGFFRHNVTWEESRQYCANLNASLAKAASPGVLAL</sequence>
<dbReference type="GO" id="GO:0030220">
    <property type="term" value="P:platelet formation"/>
    <property type="evidence" value="ECO:0007669"/>
    <property type="project" value="TreeGrafter"/>
</dbReference>
<evidence type="ECO:0000256" key="4">
    <source>
        <dbReference type="SAM" id="MobiDB-lite"/>
    </source>
</evidence>
<dbReference type="Proteomes" id="UP000081671">
    <property type="component" value="Unplaced"/>
</dbReference>
<dbReference type="FunCoup" id="A0A1S3GS98">
    <property type="interactions" value="109"/>
</dbReference>
<dbReference type="KEGG" id="dord:106001088"/>
<dbReference type="PANTHER" id="PTHR46490">
    <property type="entry name" value="C-TYPE LECTIN DOMAIN FAMILY 12 MEMBER A-RELATED"/>
    <property type="match status" value="1"/>
</dbReference>
<dbReference type="InterPro" id="IPR016186">
    <property type="entry name" value="C-type_lectin-like/link_sf"/>
</dbReference>
<dbReference type="InParanoid" id="A0A1S3GS98"/>
<dbReference type="GeneID" id="106001088"/>
<keyword evidence="2" id="KW-1015">Disulfide bond</keyword>
<protein>
    <submittedName>
        <fullName evidence="7">C-type lectin domain family 1 member B-like</fullName>
    </submittedName>
</protein>
<dbReference type="GO" id="GO:0005886">
    <property type="term" value="C:plasma membrane"/>
    <property type="evidence" value="ECO:0007669"/>
    <property type="project" value="TreeGrafter"/>
</dbReference>
<evidence type="ECO:0000256" key="3">
    <source>
        <dbReference type="ARBA" id="ARBA00023180"/>
    </source>
</evidence>
<evidence type="ECO:0000256" key="2">
    <source>
        <dbReference type="ARBA" id="ARBA00023157"/>
    </source>
</evidence>
<dbReference type="AlphaFoldDB" id="A0A1S3GS98"/>
<dbReference type="OrthoDB" id="6133475at2759"/>
<dbReference type="InterPro" id="IPR052309">
    <property type="entry name" value="C-type_Lectin_Domain_Fam1"/>
</dbReference>
<accession>A0A1S3GS98</accession>
<evidence type="ECO:0000313" key="6">
    <source>
        <dbReference type="Proteomes" id="UP000081671"/>
    </source>
</evidence>
<keyword evidence="1" id="KW-0430">Lectin</keyword>
<dbReference type="SUPFAM" id="SSF56436">
    <property type="entry name" value="C-type lectin-like"/>
    <property type="match status" value="1"/>
</dbReference>
<dbReference type="InterPro" id="IPR016187">
    <property type="entry name" value="CTDL_fold"/>
</dbReference>
<evidence type="ECO:0000313" key="7">
    <source>
        <dbReference type="RefSeq" id="XP_012891686.1"/>
    </source>
</evidence>
<evidence type="ECO:0000256" key="1">
    <source>
        <dbReference type="ARBA" id="ARBA00022734"/>
    </source>
</evidence>
<name>A0A1S3GS98_DIPOR</name>
<proteinExistence type="predicted"/>
<dbReference type="RefSeq" id="XP_012891686.1">
    <property type="nucleotide sequence ID" value="XM_013036232.1"/>
</dbReference>
<organism evidence="6 7">
    <name type="scientific">Dipodomys ordii</name>
    <name type="common">Ord's kangaroo rat</name>
    <dbReference type="NCBI Taxonomy" id="10020"/>
    <lineage>
        <taxon>Eukaryota</taxon>
        <taxon>Metazoa</taxon>
        <taxon>Chordata</taxon>
        <taxon>Craniata</taxon>
        <taxon>Vertebrata</taxon>
        <taxon>Euteleostomi</taxon>
        <taxon>Mammalia</taxon>
        <taxon>Eutheria</taxon>
        <taxon>Euarchontoglires</taxon>
        <taxon>Glires</taxon>
        <taxon>Rodentia</taxon>
        <taxon>Castorimorpha</taxon>
        <taxon>Heteromyidae</taxon>
        <taxon>Dipodomyinae</taxon>
        <taxon>Dipodomys</taxon>
    </lineage>
</organism>
<evidence type="ECO:0000256" key="5">
    <source>
        <dbReference type="SAM" id="Phobius"/>
    </source>
</evidence>
<dbReference type="PANTHER" id="PTHR46490:SF2">
    <property type="entry name" value="C-TYPE LECTIN DOMAIN FAMILY 1 MEMBER B"/>
    <property type="match status" value="1"/>
</dbReference>
<dbReference type="GO" id="GO:0007165">
    <property type="term" value="P:signal transduction"/>
    <property type="evidence" value="ECO:0007669"/>
    <property type="project" value="TreeGrafter"/>
</dbReference>
<keyword evidence="3" id="KW-0325">Glycoprotein</keyword>
<gene>
    <name evidence="7" type="primary">LOC106001088</name>
</gene>
<feature type="region of interest" description="Disordered" evidence="4">
    <location>
        <begin position="1"/>
        <end position="25"/>
    </location>
</feature>
<feature type="transmembrane region" description="Helical" evidence="5">
    <location>
        <begin position="29"/>
        <end position="54"/>
    </location>
</feature>
<keyword evidence="5" id="KW-1133">Transmembrane helix</keyword>
<keyword evidence="5" id="KW-0472">Membrane</keyword>
<dbReference type="GO" id="GO:0030246">
    <property type="term" value="F:carbohydrate binding"/>
    <property type="evidence" value="ECO:0007669"/>
    <property type="project" value="UniProtKB-KW"/>
</dbReference>
<keyword evidence="6" id="KW-1185">Reference proteome</keyword>
<keyword evidence="5" id="KW-0812">Transmembrane</keyword>
<dbReference type="GO" id="GO:0004888">
    <property type="term" value="F:transmembrane signaling receptor activity"/>
    <property type="evidence" value="ECO:0007669"/>
    <property type="project" value="TreeGrafter"/>
</dbReference>
<reference evidence="7" key="1">
    <citation type="submission" date="2025-08" db="UniProtKB">
        <authorList>
            <consortium name="RefSeq"/>
        </authorList>
    </citation>
    <scope>IDENTIFICATION</scope>
    <source>
        <tissue evidence="7">Kidney</tissue>
    </source>
</reference>